<dbReference type="InParanoid" id="A0A7N6BGY7"/>
<dbReference type="Proteomes" id="UP000265040">
    <property type="component" value="Chromosome 1"/>
</dbReference>
<reference evidence="1" key="2">
    <citation type="submission" date="2025-08" db="UniProtKB">
        <authorList>
            <consortium name="Ensembl"/>
        </authorList>
    </citation>
    <scope>IDENTIFICATION</scope>
</reference>
<evidence type="ECO:0000313" key="1">
    <source>
        <dbReference type="Ensembl" id="ENSATEP00000060982.1"/>
    </source>
</evidence>
<organism evidence="1 2">
    <name type="scientific">Anabas testudineus</name>
    <name type="common">Climbing perch</name>
    <name type="synonym">Anthias testudineus</name>
    <dbReference type="NCBI Taxonomy" id="64144"/>
    <lineage>
        <taxon>Eukaryota</taxon>
        <taxon>Metazoa</taxon>
        <taxon>Chordata</taxon>
        <taxon>Craniata</taxon>
        <taxon>Vertebrata</taxon>
        <taxon>Euteleostomi</taxon>
        <taxon>Actinopterygii</taxon>
        <taxon>Neopterygii</taxon>
        <taxon>Teleostei</taxon>
        <taxon>Neoteleostei</taxon>
        <taxon>Acanthomorphata</taxon>
        <taxon>Anabantaria</taxon>
        <taxon>Anabantiformes</taxon>
        <taxon>Anabantoidei</taxon>
        <taxon>Anabantidae</taxon>
        <taxon>Anabas</taxon>
    </lineage>
</organism>
<evidence type="ECO:0000313" key="2">
    <source>
        <dbReference type="Proteomes" id="UP000265040"/>
    </source>
</evidence>
<dbReference type="Ensembl" id="ENSATET00000050485.1">
    <property type="protein sequence ID" value="ENSATEP00000060982.1"/>
    <property type="gene ID" value="ENSATEG00000027076.1"/>
</dbReference>
<sequence length="46" mass="5512">ICIYNLLHMENTEHPTVSPVTKTQLAYNFYWTTENLHRHHAFVLVE</sequence>
<keyword evidence="2" id="KW-1185">Reference proteome</keyword>
<reference evidence="1" key="3">
    <citation type="submission" date="2025-09" db="UniProtKB">
        <authorList>
            <consortium name="Ensembl"/>
        </authorList>
    </citation>
    <scope>IDENTIFICATION</scope>
</reference>
<reference evidence="1" key="1">
    <citation type="submission" date="2021-04" db="EMBL/GenBank/DDBJ databases">
        <authorList>
            <consortium name="Wellcome Sanger Institute Data Sharing"/>
        </authorList>
    </citation>
    <scope>NUCLEOTIDE SEQUENCE [LARGE SCALE GENOMIC DNA]</scope>
</reference>
<accession>A0A7N6BGY7</accession>
<dbReference type="AlphaFoldDB" id="A0A7N6BGY7"/>
<name>A0A7N6BGY7_ANATE</name>
<proteinExistence type="predicted"/>
<protein>
    <submittedName>
        <fullName evidence="1">Uncharacterized protein</fullName>
    </submittedName>
</protein>